<accession>A0A8J2K818</accession>
<dbReference type="EMBL" id="CAJVCH010076591">
    <property type="protein sequence ID" value="CAG7721058.1"/>
    <property type="molecule type" value="Genomic_DNA"/>
</dbReference>
<dbReference type="Proteomes" id="UP000708208">
    <property type="component" value="Unassembled WGS sequence"/>
</dbReference>
<comment type="caution">
    <text evidence="1">The sequence shown here is derived from an EMBL/GenBank/DDBJ whole genome shotgun (WGS) entry which is preliminary data.</text>
</comment>
<reference evidence="1" key="1">
    <citation type="submission" date="2021-06" db="EMBL/GenBank/DDBJ databases">
        <authorList>
            <person name="Hodson N. C."/>
            <person name="Mongue J. A."/>
            <person name="Jaron S. K."/>
        </authorList>
    </citation>
    <scope>NUCLEOTIDE SEQUENCE</scope>
</reference>
<evidence type="ECO:0000313" key="1">
    <source>
        <dbReference type="EMBL" id="CAG7721058.1"/>
    </source>
</evidence>
<dbReference type="AlphaFoldDB" id="A0A8J2K818"/>
<keyword evidence="2" id="KW-1185">Reference proteome</keyword>
<gene>
    <name evidence="1" type="ORF">AFUS01_LOCUS10307</name>
</gene>
<evidence type="ECO:0000313" key="2">
    <source>
        <dbReference type="Proteomes" id="UP000708208"/>
    </source>
</evidence>
<protein>
    <submittedName>
        <fullName evidence="1">Uncharacterized protein</fullName>
    </submittedName>
</protein>
<proteinExistence type="predicted"/>
<organism evidence="1 2">
    <name type="scientific">Allacma fusca</name>
    <dbReference type="NCBI Taxonomy" id="39272"/>
    <lineage>
        <taxon>Eukaryota</taxon>
        <taxon>Metazoa</taxon>
        <taxon>Ecdysozoa</taxon>
        <taxon>Arthropoda</taxon>
        <taxon>Hexapoda</taxon>
        <taxon>Collembola</taxon>
        <taxon>Symphypleona</taxon>
        <taxon>Sminthuridae</taxon>
        <taxon>Allacma</taxon>
    </lineage>
</organism>
<feature type="non-terminal residue" evidence="1">
    <location>
        <position position="1"/>
    </location>
</feature>
<sequence>PTIVRGGPPSPLCCKYWCLFRV</sequence>
<name>A0A8J2K818_9HEXA</name>